<dbReference type="AlphaFoldDB" id="A0AAV2F3W6"/>
<sequence>MFWLPQSSDLEVDDPDLTSFARRRFQTTIPEINQLDFCDMLVQNFPLGGGIVPDKTVGVQGGSCKLGVNGDVISSSANEAVIGSLGRVVSSGAGGPVVPRVKRRQVRRFTSRQPIISGDNLRGCTGVADEWRWMGETRFLLVDRDGISPKSLLWFSAIGANNLK</sequence>
<reference evidence="1 2" key="1">
    <citation type="submission" date="2024-04" db="EMBL/GenBank/DDBJ databases">
        <authorList>
            <person name="Fracassetti M."/>
        </authorList>
    </citation>
    <scope>NUCLEOTIDE SEQUENCE [LARGE SCALE GENOMIC DNA]</scope>
</reference>
<gene>
    <name evidence="1" type="ORF">LTRI10_LOCUS33456</name>
</gene>
<protein>
    <submittedName>
        <fullName evidence="1">Uncharacterized protein</fullName>
    </submittedName>
</protein>
<evidence type="ECO:0000313" key="1">
    <source>
        <dbReference type="EMBL" id="CAL1392839.1"/>
    </source>
</evidence>
<keyword evidence="2" id="KW-1185">Reference proteome</keyword>
<dbReference type="Proteomes" id="UP001497516">
    <property type="component" value="Chromosome 6"/>
</dbReference>
<accession>A0AAV2F3W6</accession>
<dbReference type="EMBL" id="OZ034819">
    <property type="protein sequence ID" value="CAL1392839.1"/>
    <property type="molecule type" value="Genomic_DNA"/>
</dbReference>
<proteinExistence type="predicted"/>
<organism evidence="1 2">
    <name type="scientific">Linum trigynum</name>
    <dbReference type="NCBI Taxonomy" id="586398"/>
    <lineage>
        <taxon>Eukaryota</taxon>
        <taxon>Viridiplantae</taxon>
        <taxon>Streptophyta</taxon>
        <taxon>Embryophyta</taxon>
        <taxon>Tracheophyta</taxon>
        <taxon>Spermatophyta</taxon>
        <taxon>Magnoliopsida</taxon>
        <taxon>eudicotyledons</taxon>
        <taxon>Gunneridae</taxon>
        <taxon>Pentapetalae</taxon>
        <taxon>rosids</taxon>
        <taxon>fabids</taxon>
        <taxon>Malpighiales</taxon>
        <taxon>Linaceae</taxon>
        <taxon>Linum</taxon>
    </lineage>
</organism>
<evidence type="ECO:0000313" key="2">
    <source>
        <dbReference type="Proteomes" id="UP001497516"/>
    </source>
</evidence>
<name>A0AAV2F3W6_9ROSI</name>